<feature type="binding site" evidence="8">
    <location>
        <position position="236"/>
    </location>
    <ligand>
        <name>substrate</name>
    </ligand>
</feature>
<feature type="active site" description="Acyl-ester intermediate" evidence="7">
    <location>
        <position position="79"/>
    </location>
</feature>
<dbReference type="KEGG" id="mdr:MDOR_13490"/>
<evidence type="ECO:0000313" key="13">
    <source>
        <dbReference type="Proteomes" id="UP000467201"/>
    </source>
</evidence>
<evidence type="ECO:0000256" key="1">
    <source>
        <dbReference type="ARBA" id="ARBA00007164"/>
    </source>
</evidence>
<feature type="signal peptide" evidence="10">
    <location>
        <begin position="1"/>
        <end position="26"/>
    </location>
</feature>
<evidence type="ECO:0000256" key="10">
    <source>
        <dbReference type="SAM" id="SignalP"/>
    </source>
</evidence>
<dbReference type="GO" id="GO:0071555">
    <property type="term" value="P:cell wall organization"/>
    <property type="evidence" value="ECO:0007669"/>
    <property type="project" value="UniProtKB-KW"/>
</dbReference>
<feature type="active site" description="Proton acceptor" evidence="7">
    <location>
        <position position="82"/>
    </location>
</feature>
<keyword evidence="5" id="KW-0573">Peptidoglycan synthesis</keyword>
<feature type="domain" description="Peptidase S11 D-alanyl-D-alanine carboxypeptidase A N-terminal" evidence="11">
    <location>
        <begin position="47"/>
        <end position="263"/>
    </location>
</feature>
<dbReference type="GO" id="GO:0006508">
    <property type="term" value="P:proteolysis"/>
    <property type="evidence" value="ECO:0007669"/>
    <property type="project" value="InterPro"/>
</dbReference>
<dbReference type="PANTHER" id="PTHR21581">
    <property type="entry name" value="D-ALANYL-D-ALANINE CARBOXYPEPTIDASE"/>
    <property type="match status" value="1"/>
</dbReference>
<protein>
    <submittedName>
        <fullName evidence="12">D-alanyl-D-alanine carboxypeptidase</fullName>
    </submittedName>
</protein>
<dbReference type="PRINTS" id="PR00725">
    <property type="entry name" value="DADACBPTASE1"/>
</dbReference>
<evidence type="ECO:0000256" key="4">
    <source>
        <dbReference type="ARBA" id="ARBA00022960"/>
    </source>
</evidence>
<evidence type="ECO:0000256" key="5">
    <source>
        <dbReference type="ARBA" id="ARBA00022984"/>
    </source>
</evidence>
<dbReference type="Pfam" id="PF00768">
    <property type="entry name" value="Peptidase_S11"/>
    <property type="match status" value="1"/>
</dbReference>
<dbReference type="EMBL" id="AP022605">
    <property type="protein sequence ID" value="BBZ07180.1"/>
    <property type="molecule type" value="Genomic_DNA"/>
</dbReference>
<dbReference type="PANTHER" id="PTHR21581:SF33">
    <property type="entry name" value="D-ALANYL-D-ALANINE CARBOXYPEPTIDASE DACB"/>
    <property type="match status" value="1"/>
</dbReference>
<evidence type="ECO:0000313" key="12">
    <source>
        <dbReference type="EMBL" id="BBZ07180.1"/>
    </source>
</evidence>
<dbReference type="GO" id="GO:0009252">
    <property type="term" value="P:peptidoglycan biosynthetic process"/>
    <property type="evidence" value="ECO:0007669"/>
    <property type="project" value="UniProtKB-KW"/>
</dbReference>
<name>A0A7I7VQ85_9MYCO</name>
<keyword evidence="6" id="KW-0961">Cell wall biogenesis/degradation</keyword>
<dbReference type="SUPFAM" id="SSF56601">
    <property type="entry name" value="beta-lactamase/transpeptidase-like"/>
    <property type="match status" value="1"/>
</dbReference>
<keyword evidence="12" id="KW-0645">Protease</keyword>
<evidence type="ECO:0000256" key="8">
    <source>
        <dbReference type="PIRSR" id="PIRSR618044-2"/>
    </source>
</evidence>
<reference evidence="12 13" key="1">
    <citation type="journal article" date="2019" name="Emerg. Microbes Infect.">
        <title>Comprehensive subspecies identification of 175 nontuberculous mycobacteria species based on 7547 genomic profiles.</title>
        <authorList>
            <person name="Matsumoto Y."/>
            <person name="Kinjo T."/>
            <person name="Motooka D."/>
            <person name="Nabeya D."/>
            <person name="Jung N."/>
            <person name="Uechi K."/>
            <person name="Horii T."/>
            <person name="Iida T."/>
            <person name="Fujita J."/>
            <person name="Nakamura S."/>
        </authorList>
    </citation>
    <scope>NUCLEOTIDE SEQUENCE [LARGE SCALE GENOMIC DNA]</scope>
    <source>
        <strain evidence="12 13">JCM 12405</strain>
    </source>
</reference>
<evidence type="ECO:0000256" key="9">
    <source>
        <dbReference type="RuleBase" id="RU004016"/>
    </source>
</evidence>
<proteinExistence type="inferred from homology"/>
<keyword evidence="2 10" id="KW-0732">Signal</keyword>
<feature type="chain" id="PRO_5038677897" evidence="10">
    <location>
        <begin position="27"/>
        <end position="285"/>
    </location>
</feature>
<dbReference type="InterPro" id="IPR001967">
    <property type="entry name" value="Peptidase_S11_N"/>
</dbReference>
<dbReference type="Proteomes" id="UP000467201">
    <property type="component" value="Chromosome"/>
</dbReference>
<dbReference type="InterPro" id="IPR018044">
    <property type="entry name" value="Peptidase_S11"/>
</dbReference>
<dbReference type="AlphaFoldDB" id="A0A7I7VQ85"/>
<dbReference type="RefSeq" id="WP_372507513.1">
    <property type="nucleotide sequence ID" value="NZ_AP022605.1"/>
</dbReference>
<dbReference type="Gene3D" id="3.40.710.10">
    <property type="entry name" value="DD-peptidase/beta-lactamase superfamily"/>
    <property type="match status" value="1"/>
</dbReference>
<keyword evidence="12" id="KW-0121">Carboxypeptidase</keyword>
<evidence type="ECO:0000256" key="3">
    <source>
        <dbReference type="ARBA" id="ARBA00022801"/>
    </source>
</evidence>
<accession>A0A7I7VQ85</accession>
<dbReference type="GO" id="GO:0008360">
    <property type="term" value="P:regulation of cell shape"/>
    <property type="evidence" value="ECO:0007669"/>
    <property type="project" value="UniProtKB-KW"/>
</dbReference>
<evidence type="ECO:0000259" key="11">
    <source>
        <dbReference type="Pfam" id="PF00768"/>
    </source>
</evidence>
<evidence type="ECO:0000256" key="2">
    <source>
        <dbReference type="ARBA" id="ARBA00022729"/>
    </source>
</evidence>
<gene>
    <name evidence="12" type="ORF">MDOR_13490</name>
</gene>
<sequence length="285" mass="30043">MAWSRWRWWSRTLIAGCAVAMTMSTAGVVSRFPAAVAQPQPAGAVTLPQGPAQAWLLADLDSGRVLASRNAYEPHAPASTIKVLLAMVVLDHLSPDNFARANTSHTQVECSCIGLTPGQAYTTRQLLSALLMASGNDAANMLADMLGGQRAAVAAMNRKAALVGATATRASSPSGLDGPGWESITTPHDLAVMLRAALKYPLIAQIMRSPSAPFPGKTLTNQNELLSRYPGAVAGKTGFTNLARKTYVGAAQRGDRRLVVAQMYGTGDLYGQAIGLFDWGFSQTG</sequence>
<keyword evidence="4" id="KW-0133">Cell shape</keyword>
<comment type="similarity">
    <text evidence="1 9">Belongs to the peptidase S11 family.</text>
</comment>
<feature type="active site" evidence="7">
    <location>
        <position position="134"/>
    </location>
</feature>
<dbReference type="GO" id="GO:0009002">
    <property type="term" value="F:serine-type D-Ala-D-Ala carboxypeptidase activity"/>
    <property type="evidence" value="ECO:0007669"/>
    <property type="project" value="InterPro"/>
</dbReference>
<keyword evidence="3" id="KW-0378">Hydrolase</keyword>
<evidence type="ECO:0000256" key="6">
    <source>
        <dbReference type="ARBA" id="ARBA00023316"/>
    </source>
</evidence>
<organism evidence="12 13">
    <name type="scientific">Mycolicibacterium doricum</name>
    <dbReference type="NCBI Taxonomy" id="126673"/>
    <lineage>
        <taxon>Bacteria</taxon>
        <taxon>Bacillati</taxon>
        <taxon>Actinomycetota</taxon>
        <taxon>Actinomycetes</taxon>
        <taxon>Mycobacteriales</taxon>
        <taxon>Mycobacteriaceae</taxon>
        <taxon>Mycolicibacterium</taxon>
    </lineage>
</organism>
<evidence type="ECO:0000256" key="7">
    <source>
        <dbReference type="PIRSR" id="PIRSR618044-1"/>
    </source>
</evidence>
<dbReference type="InterPro" id="IPR012338">
    <property type="entry name" value="Beta-lactam/transpept-like"/>
</dbReference>